<comment type="caution">
    <text evidence="2">The sequence shown here is derived from an EMBL/GenBank/DDBJ whole genome shotgun (WGS) entry which is preliminary data.</text>
</comment>
<dbReference type="Proteomes" id="UP000541444">
    <property type="component" value="Unassembled WGS sequence"/>
</dbReference>
<keyword evidence="3" id="KW-1185">Reference proteome</keyword>
<reference evidence="2 3" key="1">
    <citation type="journal article" date="2020" name="IScience">
        <title>Genome Sequencing of the Endangered Kingdonia uniflora (Circaeasteraceae, Ranunculales) Reveals Potential Mechanisms of Evolutionary Specialization.</title>
        <authorList>
            <person name="Sun Y."/>
            <person name="Deng T."/>
            <person name="Zhang A."/>
            <person name="Moore M.J."/>
            <person name="Landis J.B."/>
            <person name="Lin N."/>
            <person name="Zhang H."/>
            <person name="Zhang X."/>
            <person name="Huang J."/>
            <person name="Zhang X."/>
            <person name="Sun H."/>
            <person name="Wang H."/>
        </authorList>
    </citation>
    <scope>NUCLEOTIDE SEQUENCE [LARGE SCALE GENOMIC DNA]</scope>
    <source>
        <strain evidence="2">TB1705</strain>
        <tissue evidence="2">Leaf</tissue>
    </source>
</reference>
<feature type="compositionally biased region" description="Basic residues" evidence="1">
    <location>
        <begin position="41"/>
        <end position="50"/>
    </location>
</feature>
<evidence type="ECO:0000313" key="3">
    <source>
        <dbReference type="Proteomes" id="UP000541444"/>
    </source>
</evidence>
<sequence>MTRAGASKKRATDREKRPVLPKAAPMSLKDVFGGSISSKLAQRHPKRKVVKGGSTSGTTVSGEVEVNAKKMRVDSSAAVSGAKGMKSRPVKEDELLAVENRLRAKARGGTEELNTSAHLELSRVARMLKDICHGLEEGRAEFEGRAAQLEFELALDRECLVSMKDSHRVMICELTDEVQKNVDDIAAARDSLGANFSQWGTMLLTLKPLQLEAMLMRPKWKRSSRLMMALSQVQLQGWTLSLLKLI</sequence>
<dbReference type="EMBL" id="JACGCM010000816">
    <property type="protein sequence ID" value="KAF6165736.1"/>
    <property type="molecule type" value="Genomic_DNA"/>
</dbReference>
<organism evidence="2 3">
    <name type="scientific">Kingdonia uniflora</name>
    <dbReference type="NCBI Taxonomy" id="39325"/>
    <lineage>
        <taxon>Eukaryota</taxon>
        <taxon>Viridiplantae</taxon>
        <taxon>Streptophyta</taxon>
        <taxon>Embryophyta</taxon>
        <taxon>Tracheophyta</taxon>
        <taxon>Spermatophyta</taxon>
        <taxon>Magnoliopsida</taxon>
        <taxon>Ranunculales</taxon>
        <taxon>Circaeasteraceae</taxon>
        <taxon>Kingdonia</taxon>
    </lineage>
</organism>
<gene>
    <name evidence="2" type="ORF">GIB67_012633</name>
</gene>
<dbReference type="AlphaFoldDB" id="A0A7J7NEX1"/>
<feature type="region of interest" description="Disordered" evidence="1">
    <location>
        <begin position="1"/>
        <end position="57"/>
    </location>
</feature>
<evidence type="ECO:0000313" key="2">
    <source>
        <dbReference type="EMBL" id="KAF6165736.1"/>
    </source>
</evidence>
<accession>A0A7J7NEX1</accession>
<protein>
    <submittedName>
        <fullName evidence="2">Uncharacterized protein</fullName>
    </submittedName>
</protein>
<proteinExistence type="predicted"/>
<evidence type="ECO:0000256" key="1">
    <source>
        <dbReference type="SAM" id="MobiDB-lite"/>
    </source>
</evidence>
<name>A0A7J7NEX1_9MAGN</name>